<evidence type="ECO:0000313" key="2">
    <source>
        <dbReference type="EMBL" id="QMS84548.1"/>
    </source>
</evidence>
<name>A0A7L7KRX0_9MOLU</name>
<organism evidence="2 3">
    <name type="scientific">Candidatus Xianfuyuplasma coldseepsis</name>
    <dbReference type="NCBI Taxonomy" id="2782163"/>
    <lineage>
        <taxon>Bacteria</taxon>
        <taxon>Bacillati</taxon>
        <taxon>Mycoplasmatota</taxon>
        <taxon>Mollicutes</taxon>
        <taxon>Candidatus Izemoplasmatales</taxon>
        <taxon>Candidatus Izemoplasmataceae</taxon>
        <taxon>Candidatus Xianfuyuplasma</taxon>
    </lineage>
</organism>
<dbReference type="InterPro" id="IPR003797">
    <property type="entry name" value="DegV"/>
</dbReference>
<dbReference type="InterPro" id="IPR050270">
    <property type="entry name" value="DegV_domain_contain"/>
</dbReference>
<protein>
    <submittedName>
        <fullName evidence="2">DegV family protein</fullName>
    </submittedName>
</protein>
<dbReference type="AlphaFoldDB" id="A0A7L7KRX0"/>
<accession>A0A7L7KRX0</accession>
<dbReference type="GO" id="GO:0008289">
    <property type="term" value="F:lipid binding"/>
    <property type="evidence" value="ECO:0007669"/>
    <property type="project" value="UniProtKB-KW"/>
</dbReference>
<dbReference type="PANTHER" id="PTHR33434">
    <property type="entry name" value="DEGV DOMAIN-CONTAINING PROTEIN DR_1986-RELATED"/>
    <property type="match status" value="1"/>
</dbReference>
<sequence length="285" mass="31843">MSDKIAIVACSNSCLDYFDYDYEIPIFRSTLHLGDEDYLDYVDISADDFYQRLEQDKSIFPSSSYMPLGQMIEIYEDLVKKGYNKAIVISISAKMSGIYNAAQMAANEVEELDVTVFDSKTLAYPQAKMALTASKMAEEGQSVESIINELAYIRDNNRVYFAVNTLTYLVKNGRLSNASGFIGNTLKIKPLLTISPDGAVETVEKIRTFKKAVEAVLDRYFDETAGHNVEPFVIHANNPEVRDYIINRLQEADPSLKDVFSMPLTAVVGAHAGPKTIGLGYYIKK</sequence>
<evidence type="ECO:0000256" key="1">
    <source>
        <dbReference type="ARBA" id="ARBA00023121"/>
    </source>
</evidence>
<dbReference type="SUPFAM" id="SSF82549">
    <property type="entry name" value="DAK1/DegV-like"/>
    <property type="match status" value="1"/>
</dbReference>
<dbReference type="PROSITE" id="PS51482">
    <property type="entry name" value="DEGV"/>
    <property type="match status" value="1"/>
</dbReference>
<evidence type="ECO:0000313" key="3">
    <source>
        <dbReference type="Proteomes" id="UP000514720"/>
    </source>
</evidence>
<dbReference type="Proteomes" id="UP000514720">
    <property type="component" value="Chromosome"/>
</dbReference>
<dbReference type="PANTHER" id="PTHR33434:SF2">
    <property type="entry name" value="FATTY ACID-BINDING PROTEIN TM_1468"/>
    <property type="match status" value="1"/>
</dbReference>
<dbReference type="Gene3D" id="3.40.50.10170">
    <property type="match status" value="1"/>
</dbReference>
<keyword evidence="3" id="KW-1185">Reference proteome</keyword>
<dbReference type="RefSeq" id="WP_258878163.1">
    <property type="nucleotide sequence ID" value="NZ_CP048914.1"/>
</dbReference>
<dbReference type="Pfam" id="PF02645">
    <property type="entry name" value="DegV"/>
    <property type="match status" value="1"/>
</dbReference>
<proteinExistence type="predicted"/>
<gene>
    <name evidence="2" type="ORF">G4Z02_01890</name>
</gene>
<dbReference type="Gene3D" id="3.30.1180.10">
    <property type="match status" value="1"/>
</dbReference>
<dbReference type="EMBL" id="CP048914">
    <property type="protein sequence ID" value="QMS84548.1"/>
    <property type="molecule type" value="Genomic_DNA"/>
</dbReference>
<dbReference type="InterPro" id="IPR043168">
    <property type="entry name" value="DegV_C"/>
</dbReference>
<keyword evidence="1" id="KW-0446">Lipid-binding</keyword>
<reference evidence="2 3" key="1">
    <citation type="submission" date="2020-02" db="EMBL/GenBank/DDBJ databases">
        <authorList>
            <person name="Zheng R.K."/>
            <person name="Sun C.M."/>
        </authorList>
    </citation>
    <scope>NUCLEOTIDE SEQUENCE [LARGE SCALE GENOMIC DNA]</scope>
    <source>
        <strain evidence="3">zrk13</strain>
    </source>
</reference>
<dbReference type="NCBIfam" id="TIGR00762">
    <property type="entry name" value="DegV"/>
    <property type="match status" value="1"/>
</dbReference>
<dbReference type="KEGG" id="xcl:G4Z02_01890"/>